<organism evidence="1 2">
    <name type="scientific">Portunus trituberculatus</name>
    <name type="common">Swimming crab</name>
    <name type="synonym">Neptunus trituberculatus</name>
    <dbReference type="NCBI Taxonomy" id="210409"/>
    <lineage>
        <taxon>Eukaryota</taxon>
        <taxon>Metazoa</taxon>
        <taxon>Ecdysozoa</taxon>
        <taxon>Arthropoda</taxon>
        <taxon>Crustacea</taxon>
        <taxon>Multicrustacea</taxon>
        <taxon>Malacostraca</taxon>
        <taxon>Eumalacostraca</taxon>
        <taxon>Eucarida</taxon>
        <taxon>Decapoda</taxon>
        <taxon>Pleocyemata</taxon>
        <taxon>Brachyura</taxon>
        <taxon>Eubrachyura</taxon>
        <taxon>Portunoidea</taxon>
        <taxon>Portunidae</taxon>
        <taxon>Portuninae</taxon>
        <taxon>Portunus</taxon>
    </lineage>
</organism>
<sequence length="57" mass="6073">MELYSTNVPPNCLMKGVLVTVSSTTTITTTTISFSRASPWLASVLVRSGCFNTCTLA</sequence>
<dbReference type="EMBL" id="VSRR010113388">
    <property type="protein sequence ID" value="MPC98274.1"/>
    <property type="molecule type" value="Genomic_DNA"/>
</dbReference>
<reference evidence="1 2" key="1">
    <citation type="submission" date="2019-05" db="EMBL/GenBank/DDBJ databases">
        <title>Another draft genome of Portunus trituberculatus and its Hox gene families provides insights of decapod evolution.</title>
        <authorList>
            <person name="Jeong J.-H."/>
            <person name="Song I."/>
            <person name="Kim S."/>
            <person name="Choi T."/>
            <person name="Kim D."/>
            <person name="Ryu S."/>
            <person name="Kim W."/>
        </authorList>
    </citation>
    <scope>NUCLEOTIDE SEQUENCE [LARGE SCALE GENOMIC DNA]</scope>
    <source>
        <tissue evidence="1">Muscle</tissue>
    </source>
</reference>
<name>A0A5B7K0Z7_PORTR</name>
<dbReference type="Proteomes" id="UP000324222">
    <property type="component" value="Unassembled WGS sequence"/>
</dbReference>
<proteinExistence type="predicted"/>
<gene>
    <name evidence="1" type="ORF">E2C01_093636</name>
</gene>
<comment type="caution">
    <text evidence="1">The sequence shown here is derived from an EMBL/GenBank/DDBJ whole genome shotgun (WGS) entry which is preliminary data.</text>
</comment>
<evidence type="ECO:0000313" key="2">
    <source>
        <dbReference type="Proteomes" id="UP000324222"/>
    </source>
</evidence>
<accession>A0A5B7K0Z7</accession>
<protein>
    <submittedName>
        <fullName evidence="1">Uncharacterized protein</fullName>
    </submittedName>
</protein>
<evidence type="ECO:0000313" key="1">
    <source>
        <dbReference type="EMBL" id="MPC98274.1"/>
    </source>
</evidence>
<dbReference type="AlphaFoldDB" id="A0A5B7K0Z7"/>
<keyword evidence="2" id="KW-1185">Reference proteome</keyword>